<comment type="caution">
    <text evidence="1">The sequence shown here is derived from an EMBL/GenBank/DDBJ whole genome shotgun (WGS) entry which is preliminary data.</text>
</comment>
<accession>A0A4Q4MZI9</accession>
<organism evidence="1 2">
    <name type="scientific">Alternaria alternata</name>
    <name type="common">Alternaria rot fungus</name>
    <name type="synonym">Torula alternata</name>
    <dbReference type="NCBI Taxonomy" id="5599"/>
    <lineage>
        <taxon>Eukaryota</taxon>
        <taxon>Fungi</taxon>
        <taxon>Dikarya</taxon>
        <taxon>Ascomycota</taxon>
        <taxon>Pezizomycotina</taxon>
        <taxon>Dothideomycetes</taxon>
        <taxon>Pleosporomycetidae</taxon>
        <taxon>Pleosporales</taxon>
        <taxon>Pleosporineae</taxon>
        <taxon>Pleosporaceae</taxon>
        <taxon>Alternaria</taxon>
        <taxon>Alternaria sect. Alternaria</taxon>
        <taxon>Alternaria alternata complex</taxon>
    </lineage>
</organism>
<dbReference type="Proteomes" id="UP000291422">
    <property type="component" value="Unassembled WGS sequence"/>
</dbReference>
<gene>
    <name evidence="1" type="ORF">AA0117_g12346</name>
</gene>
<dbReference type="EMBL" id="PDXD01000070">
    <property type="protein sequence ID" value="RYN64931.1"/>
    <property type="molecule type" value="Genomic_DNA"/>
</dbReference>
<reference evidence="2" key="1">
    <citation type="journal article" date="2019" name="bioRxiv">
        <title>Genomics, evolutionary history and diagnostics of the Alternaria alternata species group including apple and Asian pear pathotypes.</title>
        <authorList>
            <person name="Armitage A.D."/>
            <person name="Cockerton H.M."/>
            <person name="Sreenivasaprasad S."/>
            <person name="Woodhall J.W."/>
            <person name="Lane C.R."/>
            <person name="Harrison R.J."/>
            <person name="Clarkson J.P."/>
        </authorList>
    </citation>
    <scope>NUCLEOTIDE SEQUENCE [LARGE SCALE GENOMIC DNA]</scope>
    <source>
        <strain evidence="2">FERA 1177</strain>
    </source>
</reference>
<evidence type="ECO:0000313" key="2">
    <source>
        <dbReference type="Proteomes" id="UP000291422"/>
    </source>
</evidence>
<name>A0A4Q4MZI9_ALTAL</name>
<dbReference type="AlphaFoldDB" id="A0A4Q4MZI9"/>
<evidence type="ECO:0000313" key="1">
    <source>
        <dbReference type="EMBL" id="RYN64931.1"/>
    </source>
</evidence>
<proteinExistence type="predicted"/>
<sequence>MSSTQPFETIVFVDIPDPDNILMILHVLAVFKGRVAILLSPRIVDLSAVRYGSRFPEMIKKLGFATMATPITPGKIPKVRKEWEKFFQPDATLSDPKVMEDTQLYVRVSKMRIEECIKKQFPEREGYEIFWDPDSLSKIEEPDMRHAFHAADYAFNFNEDEWKKYCNITEKHADGRPGLRDALRAVIEDYISRQTKEMALISFKPEPTDISDLYEANRKAKDARLSIGGPLTEALQYIQETPKPSKITAMCGTLTDDRSAFMGVQFNLKKDLESASIFFDRIVADKISLDAVPTECCKGKEKDPCPYVLQFGTYKEIMGENALTYQMIKRWGEQTSNKIQLGAFDWITAIAAWKSDIFPWVPVVHEVCQEGSTITNIKFAESKQSSLIRMAKADYEYMEKKRPMLLEEMKKAFPKERTGFRRTWAKMCDLFLSRTRYIR</sequence>
<protein>
    <submittedName>
        <fullName evidence="1">Uncharacterized protein</fullName>
    </submittedName>
</protein>